<dbReference type="AlphaFoldDB" id="A0A8W8I0N2"/>
<accession>A0A8W8I0N2</accession>
<feature type="compositionally biased region" description="Polar residues" evidence="1">
    <location>
        <begin position="154"/>
        <end position="175"/>
    </location>
</feature>
<organism evidence="2 3">
    <name type="scientific">Magallana gigas</name>
    <name type="common">Pacific oyster</name>
    <name type="synonym">Crassostrea gigas</name>
    <dbReference type="NCBI Taxonomy" id="29159"/>
    <lineage>
        <taxon>Eukaryota</taxon>
        <taxon>Metazoa</taxon>
        <taxon>Spiralia</taxon>
        <taxon>Lophotrochozoa</taxon>
        <taxon>Mollusca</taxon>
        <taxon>Bivalvia</taxon>
        <taxon>Autobranchia</taxon>
        <taxon>Pteriomorphia</taxon>
        <taxon>Ostreida</taxon>
        <taxon>Ostreoidea</taxon>
        <taxon>Ostreidae</taxon>
        <taxon>Magallana</taxon>
    </lineage>
</organism>
<evidence type="ECO:0000313" key="2">
    <source>
        <dbReference type="EnsemblMetazoa" id="G11934.7:cds"/>
    </source>
</evidence>
<dbReference type="EnsemblMetazoa" id="G11934.7">
    <property type="protein sequence ID" value="G11934.7:cds"/>
    <property type="gene ID" value="G11934"/>
</dbReference>
<name>A0A8W8I0N2_MAGGI</name>
<dbReference type="Pfam" id="PF15101">
    <property type="entry name" value="TERB2"/>
    <property type="match status" value="1"/>
</dbReference>
<feature type="region of interest" description="Disordered" evidence="1">
    <location>
        <begin position="139"/>
        <end position="178"/>
    </location>
</feature>
<dbReference type="GO" id="GO:0070197">
    <property type="term" value="P:meiotic attachment of telomere to nuclear envelope"/>
    <property type="evidence" value="ECO:0007669"/>
    <property type="project" value="TreeGrafter"/>
</dbReference>
<evidence type="ECO:0000256" key="1">
    <source>
        <dbReference type="SAM" id="MobiDB-lite"/>
    </source>
</evidence>
<dbReference type="PANTHER" id="PTHR35345">
    <property type="entry name" value="TELOMERE REPEATS-BINDING BOUQUET FORMATION PROTEIN 2"/>
    <property type="match status" value="1"/>
</dbReference>
<dbReference type="GO" id="GO:0005637">
    <property type="term" value="C:nuclear inner membrane"/>
    <property type="evidence" value="ECO:0007669"/>
    <property type="project" value="TreeGrafter"/>
</dbReference>
<dbReference type="Proteomes" id="UP000005408">
    <property type="component" value="Unassembled WGS sequence"/>
</dbReference>
<reference evidence="2" key="1">
    <citation type="submission" date="2022-08" db="UniProtKB">
        <authorList>
            <consortium name="EnsemblMetazoa"/>
        </authorList>
    </citation>
    <scope>IDENTIFICATION</scope>
    <source>
        <strain evidence="2">05x7-T-G4-1.051#20</strain>
    </source>
</reference>
<keyword evidence="3" id="KW-1185">Reference proteome</keyword>
<dbReference type="PANTHER" id="PTHR35345:SF1">
    <property type="entry name" value="TELOMERE REPEATS-BINDING BOUQUET FORMATION PROTEIN 2"/>
    <property type="match status" value="1"/>
</dbReference>
<proteinExistence type="predicted"/>
<evidence type="ECO:0000313" key="3">
    <source>
        <dbReference type="Proteomes" id="UP000005408"/>
    </source>
</evidence>
<dbReference type="GO" id="GO:0007129">
    <property type="term" value="P:homologous chromosome pairing at meiosis"/>
    <property type="evidence" value="ECO:0007669"/>
    <property type="project" value="TreeGrafter"/>
</dbReference>
<protein>
    <submittedName>
        <fullName evidence="2">Uncharacterized protein</fullName>
    </submittedName>
</protein>
<sequence>MNNGKIFNGNTAWFSSSVSQKVKNLWKRNGGQMSPLDSAMIIFSQDFTALDTLQIFSSEAYLDEHMAVIHPMYISDSVTKGSKTVLMQYKLPPEEVYQATKDKQVYKWDRNSDLKNEQQQVRTGRQTCRRAKLCLDENTGNESEGAKTRRRQGPSYTDSENDSSVTMTTERQQSAVVPREVPAGQEVIFLCHNDHRKSSWFDCCIIRNIKTWLYS</sequence>
<dbReference type="InterPro" id="IPR028065">
    <property type="entry name" value="TERB2"/>
</dbReference>